<dbReference type="Proteomes" id="UP001163823">
    <property type="component" value="Chromosome 10"/>
</dbReference>
<dbReference type="PANTHER" id="PTHR31194:SF62">
    <property type="entry name" value="ETHYLENE-RESPONSIVE TRANSCRIPTION FACTOR ERF118"/>
    <property type="match status" value="1"/>
</dbReference>
<dbReference type="KEGG" id="qsa:O6P43_025705"/>
<dbReference type="GO" id="GO:0005634">
    <property type="term" value="C:nucleus"/>
    <property type="evidence" value="ECO:0007669"/>
    <property type="project" value="UniProtKB-SubCell"/>
</dbReference>
<dbReference type="EMBL" id="JARAOO010000010">
    <property type="protein sequence ID" value="KAJ7954092.1"/>
    <property type="molecule type" value="Genomic_DNA"/>
</dbReference>
<comment type="subcellular location">
    <subcellularLocation>
        <location evidence="1">Nucleus</location>
    </subcellularLocation>
</comment>
<feature type="compositionally biased region" description="Low complexity" evidence="6">
    <location>
        <begin position="77"/>
        <end position="95"/>
    </location>
</feature>
<feature type="region of interest" description="Disordered" evidence="6">
    <location>
        <begin position="1"/>
        <end position="29"/>
    </location>
</feature>
<dbReference type="InterPro" id="IPR001471">
    <property type="entry name" value="AP2/ERF_dom"/>
</dbReference>
<dbReference type="SUPFAM" id="SSF54171">
    <property type="entry name" value="DNA-binding domain"/>
    <property type="match status" value="1"/>
</dbReference>
<feature type="compositionally biased region" description="Polar residues" evidence="6">
    <location>
        <begin position="7"/>
        <end position="17"/>
    </location>
</feature>
<dbReference type="InterPro" id="IPR036955">
    <property type="entry name" value="AP2/ERF_dom_sf"/>
</dbReference>
<keyword evidence="2" id="KW-0805">Transcription regulation</keyword>
<evidence type="ECO:0000256" key="5">
    <source>
        <dbReference type="ARBA" id="ARBA00023242"/>
    </source>
</evidence>
<dbReference type="InterPro" id="IPR016177">
    <property type="entry name" value="DNA-bd_dom_sf"/>
</dbReference>
<organism evidence="8 9">
    <name type="scientific">Quillaja saponaria</name>
    <name type="common">Soap bark tree</name>
    <dbReference type="NCBI Taxonomy" id="32244"/>
    <lineage>
        <taxon>Eukaryota</taxon>
        <taxon>Viridiplantae</taxon>
        <taxon>Streptophyta</taxon>
        <taxon>Embryophyta</taxon>
        <taxon>Tracheophyta</taxon>
        <taxon>Spermatophyta</taxon>
        <taxon>Magnoliopsida</taxon>
        <taxon>eudicotyledons</taxon>
        <taxon>Gunneridae</taxon>
        <taxon>Pentapetalae</taxon>
        <taxon>rosids</taxon>
        <taxon>fabids</taxon>
        <taxon>Fabales</taxon>
        <taxon>Quillajaceae</taxon>
        <taxon>Quillaja</taxon>
    </lineage>
</organism>
<dbReference type="GO" id="GO:0003677">
    <property type="term" value="F:DNA binding"/>
    <property type="evidence" value="ECO:0007669"/>
    <property type="project" value="UniProtKB-KW"/>
</dbReference>
<feature type="compositionally biased region" description="Polar residues" evidence="6">
    <location>
        <begin position="195"/>
        <end position="211"/>
    </location>
</feature>
<dbReference type="PROSITE" id="PS51032">
    <property type="entry name" value="AP2_ERF"/>
    <property type="match status" value="1"/>
</dbReference>
<feature type="region of interest" description="Disordered" evidence="6">
    <location>
        <begin position="77"/>
        <end position="127"/>
    </location>
</feature>
<accession>A0AAD7LAC8</accession>
<keyword evidence="4" id="KW-0804">Transcription</keyword>
<dbReference type="PRINTS" id="PR00367">
    <property type="entry name" value="ETHRSPELEMNT"/>
</dbReference>
<name>A0AAD7LAC8_QUISA</name>
<keyword evidence="3" id="KW-0238">DNA-binding</keyword>
<keyword evidence="9" id="KW-1185">Reference proteome</keyword>
<dbReference type="PANTHER" id="PTHR31194">
    <property type="entry name" value="SHN SHINE , DNA BINDING / TRANSCRIPTION FACTOR"/>
    <property type="match status" value="1"/>
</dbReference>
<evidence type="ECO:0000256" key="4">
    <source>
        <dbReference type="ARBA" id="ARBA00023163"/>
    </source>
</evidence>
<keyword evidence="5" id="KW-0539">Nucleus</keyword>
<gene>
    <name evidence="8" type="ORF">O6P43_025705</name>
</gene>
<dbReference type="SMART" id="SM00380">
    <property type="entry name" value="AP2"/>
    <property type="match status" value="1"/>
</dbReference>
<evidence type="ECO:0000313" key="8">
    <source>
        <dbReference type="EMBL" id="KAJ7954092.1"/>
    </source>
</evidence>
<dbReference type="InterPro" id="IPR050913">
    <property type="entry name" value="AP2/ERF_ERF"/>
</dbReference>
<proteinExistence type="predicted"/>
<reference evidence="8" key="1">
    <citation type="journal article" date="2023" name="Science">
        <title>Elucidation of the pathway for biosynthesis of saponin adjuvants from the soapbark tree.</title>
        <authorList>
            <person name="Reed J."/>
            <person name="Orme A."/>
            <person name="El-Demerdash A."/>
            <person name="Owen C."/>
            <person name="Martin L.B.B."/>
            <person name="Misra R.C."/>
            <person name="Kikuchi S."/>
            <person name="Rejzek M."/>
            <person name="Martin A.C."/>
            <person name="Harkess A."/>
            <person name="Leebens-Mack J."/>
            <person name="Louveau T."/>
            <person name="Stephenson M.J."/>
            <person name="Osbourn A."/>
        </authorList>
    </citation>
    <scope>NUCLEOTIDE SEQUENCE</scope>
    <source>
        <strain evidence="8">S10</strain>
    </source>
</reference>
<dbReference type="AlphaFoldDB" id="A0AAD7LAC8"/>
<comment type="caution">
    <text evidence="8">The sequence shown here is derived from an EMBL/GenBank/DDBJ whole genome shotgun (WGS) entry which is preliminary data.</text>
</comment>
<evidence type="ECO:0000256" key="6">
    <source>
        <dbReference type="SAM" id="MobiDB-lite"/>
    </source>
</evidence>
<evidence type="ECO:0000256" key="3">
    <source>
        <dbReference type="ARBA" id="ARBA00023125"/>
    </source>
</evidence>
<dbReference type="CDD" id="cd00018">
    <property type="entry name" value="AP2"/>
    <property type="match status" value="1"/>
</dbReference>
<evidence type="ECO:0000256" key="2">
    <source>
        <dbReference type="ARBA" id="ARBA00023015"/>
    </source>
</evidence>
<evidence type="ECO:0000259" key="7">
    <source>
        <dbReference type="PROSITE" id="PS51032"/>
    </source>
</evidence>
<dbReference type="Gene3D" id="3.30.730.10">
    <property type="entry name" value="AP2/ERF domain"/>
    <property type="match status" value="1"/>
</dbReference>
<feature type="region of interest" description="Disordered" evidence="6">
    <location>
        <begin position="195"/>
        <end position="215"/>
    </location>
</feature>
<evidence type="ECO:0000313" key="9">
    <source>
        <dbReference type="Proteomes" id="UP001163823"/>
    </source>
</evidence>
<feature type="domain" description="AP2/ERF" evidence="7">
    <location>
        <begin position="123"/>
        <end position="185"/>
    </location>
</feature>
<protein>
    <submittedName>
        <fullName evidence="8">Ethylene-responsive transcription factor</fullName>
    </submittedName>
</protein>
<dbReference type="Pfam" id="PF00847">
    <property type="entry name" value="AP2"/>
    <property type="match status" value="1"/>
</dbReference>
<dbReference type="GO" id="GO:0003700">
    <property type="term" value="F:DNA-binding transcription factor activity"/>
    <property type="evidence" value="ECO:0007669"/>
    <property type="project" value="InterPro"/>
</dbReference>
<sequence length="346" mass="38132">MPELRIQSLNQINTGKRLNQKPKPFEDSKMMRKIRVFCYDPDATDSSSSEGEAELTDRKRIRVKRIMHEISLPIASGKSNSLESESSSQYSNNGGKTFKCNQGPTPNKKRVLAKTPKTPSTHKYKGVRQRKWGKWAAEIRDPFKGVRIWLGTYNTAEEASRAYEMKRLEFEAMKNNDGCSATAIPASVKSTHLSSSAVVSQSQNKPTTSEDSGSVLSSNALASVVELDNSASNTIDNGNNMAKEDAETFDLETEFAGLPIPDLGFLNEPLDFLNDPLPAAPIKSETNLGLDFDWLVFDDFVGGLEDIQIGGFEGNAQNGLPDYNFDDFGADEVAGWMEEPLNIPCS</sequence>
<evidence type="ECO:0000256" key="1">
    <source>
        <dbReference type="ARBA" id="ARBA00004123"/>
    </source>
</evidence>